<feature type="compositionally biased region" description="Basic and acidic residues" evidence="1">
    <location>
        <begin position="181"/>
        <end position="192"/>
    </location>
</feature>
<feature type="chain" id="PRO_5001500157" evidence="2">
    <location>
        <begin position="20"/>
        <end position="200"/>
    </location>
</feature>
<sequence length="200" mass="19343">MSMVRFRAAVMGCVLAAVAVGCTPLTSFTGESKVRGGGQGCVSRCQQEGLEMSAFVVMGDYSTGCVCQAPGAAAPVAPAPASGPPATSPGSPGAPTGPAIPATSPAGPVTPVTPAGSDAPTAPQGSLEAPSQVGAVSQVGGAGAMPSGAGAMPSRAGTTAAARGGVGAGAAAAGVVMQMRRQQEEERRRYSEGSRSPRSW</sequence>
<feature type="region of interest" description="Disordered" evidence="1">
    <location>
        <begin position="76"/>
        <end position="200"/>
    </location>
</feature>
<evidence type="ECO:0000256" key="2">
    <source>
        <dbReference type="SAM" id="SignalP"/>
    </source>
</evidence>
<evidence type="ECO:0000313" key="4">
    <source>
        <dbReference type="Proteomes" id="UP000019678"/>
    </source>
</evidence>
<keyword evidence="4" id="KW-1185">Reference proteome</keyword>
<name>A0A017T3X7_9BACT</name>
<reference evidence="3 4" key="1">
    <citation type="submission" date="2013-05" db="EMBL/GenBank/DDBJ databases">
        <title>Genome assembly of Chondromyces apiculatus DSM 436.</title>
        <authorList>
            <person name="Sharma G."/>
            <person name="Khatri I."/>
            <person name="Kaur C."/>
            <person name="Mayilraj S."/>
            <person name="Subramanian S."/>
        </authorList>
    </citation>
    <scope>NUCLEOTIDE SEQUENCE [LARGE SCALE GENOMIC DNA]</scope>
    <source>
        <strain evidence="3 4">DSM 436</strain>
    </source>
</reference>
<comment type="caution">
    <text evidence="3">The sequence shown here is derived from an EMBL/GenBank/DDBJ whole genome shotgun (WGS) entry which is preliminary data.</text>
</comment>
<dbReference type="RefSeq" id="WP_044245041.1">
    <property type="nucleotide sequence ID" value="NZ_ASRX01000040.1"/>
</dbReference>
<dbReference type="PROSITE" id="PS51257">
    <property type="entry name" value="PROKAR_LIPOPROTEIN"/>
    <property type="match status" value="1"/>
</dbReference>
<dbReference type="STRING" id="1192034.CAP_5050"/>
<dbReference type="AlphaFoldDB" id="A0A017T3X7"/>
<protein>
    <submittedName>
        <fullName evidence="3">Uncharacterized protein</fullName>
    </submittedName>
</protein>
<dbReference type="EMBL" id="ASRX01000040">
    <property type="protein sequence ID" value="EYF03949.1"/>
    <property type="molecule type" value="Genomic_DNA"/>
</dbReference>
<accession>A0A017T3X7</accession>
<feature type="compositionally biased region" description="Low complexity" evidence="1">
    <location>
        <begin position="88"/>
        <end position="107"/>
    </location>
</feature>
<feature type="signal peptide" evidence="2">
    <location>
        <begin position="1"/>
        <end position="19"/>
    </location>
</feature>
<feature type="compositionally biased region" description="Low complexity" evidence="1">
    <location>
        <begin position="131"/>
        <end position="175"/>
    </location>
</feature>
<gene>
    <name evidence="3" type="ORF">CAP_5050</name>
</gene>
<keyword evidence="2" id="KW-0732">Signal</keyword>
<evidence type="ECO:0000256" key="1">
    <source>
        <dbReference type="SAM" id="MobiDB-lite"/>
    </source>
</evidence>
<proteinExistence type="predicted"/>
<dbReference type="Proteomes" id="UP000019678">
    <property type="component" value="Unassembled WGS sequence"/>
</dbReference>
<evidence type="ECO:0000313" key="3">
    <source>
        <dbReference type="EMBL" id="EYF03949.1"/>
    </source>
</evidence>
<organism evidence="3 4">
    <name type="scientific">Chondromyces apiculatus DSM 436</name>
    <dbReference type="NCBI Taxonomy" id="1192034"/>
    <lineage>
        <taxon>Bacteria</taxon>
        <taxon>Pseudomonadati</taxon>
        <taxon>Myxococcota</taxon>
        <taxon>Polyangia</taxon>
        <taxon>Polyangiales</taxon>
        <taxon>Polyangiaceae</taxon>
        <taxon>Chondromyces</taxon>
    </lineage>
</organism>
<dbReference type="OrthoDB" id="9869046at2"/>
<feature type="compositionally biased region" description="Pro residues" evidence="1">
    <location>
        <begin position="77"/>
        <end position="87"/>
    </location>
</feature>